<dbReference type="PROSITE" id="PS51084">
    <property type="entry name" value="HIT_2"/>
    <property type="match status" value="1"/>
</dbReference>
<evidence type="ECO:0000313" key="4">
    <source>
        <dbReference type="Proteomes" id="UP001291999"/>
    </source>
</evidence>
<keyword evidence="3" id="KW-0808">Transferase</keyword>
<dbReference type="SUPFAM" id="SSF54197">
    <property type="entry name" value="HIT-like"/>
    <property type="match status" value="1"/>
</dbReference>
<comment type="caution">
    <text evidence="3">The sequence shown here is derived from an EMBL/GenBank/DDBJ whole genome shotgun (WGS) entry which is preliminary data.</text>
</comment>
<accession>A0ABU5KC44</accession>
<dbReference type="Gene3D" id="3.30.428.10">
    <property type="entry name" value="HIT-like"/>
    <property type="match status" value="1"/>
</dbReference>
<feature type="short sequence motif" description="Histidine triad motif" evidence="1">
    <location>
        <begin position="113"/>
        <end position="117"/>
    </location>
</feature>
<dbReference type="Proteomes" id="UP001291999">
    <property type="component" value="Unassembled WGS sequence"/>
</dbReference>
<name>A0ABU5KC44_9ACTN</name>
<proteinExistence type="predicted"/>
<dbReference type="GO" id="GO:0032259">
    <property type="term" value="P:methylation"/>
    <property type="evidence" value="ECO:0007669"/>
    <property type="project" value="UniProtKB-KW"/>
</dbReference>
<keyword evidence="4" id="KW-1185">Reference proteome</keyword>
<dbReference type="EMBL" id="JAXQPW010000004">
    <property type="protein sequence ID" value="MDZ5662407.1"/>
    <property type="molecule type" value="Genomic_DNA"/>
</dbReference>
<dbReference type="InterPro" id="IPR001310">
    <property type="entry name" value="Histidine_triad_HIT"/>
</dbReference>
<evidence type="ECO:0000313" key="3">
    <source>
        <dbReference type="EMBL" id="MDZ5662407.1"/>
    </source>
</evidence>
<dbReference type="InterPro" id="IPR036265">
    <property type="entry name" value="HIT-like_sf"/>
</dbReference>
<dbReference type="InterPro" id="IPR011146">
    <property type="entry name" value="HIT-like"/>
</dbReference>
<dbReference type="GO" id="GO:0008168">
    <property type="term" value="F:methyltransferase activity"/>
    <property type="evidence" value="ECO:0007669"/>
    <property type="project" value="UniProtKB-KW"/>
</dbReference>
<dbReference type="EC" id="2.1.1.-" evidence="3"/>
<evidence type="ECO:0000256" key="1">
    <source>
        <dbReference type="PROSITE-ProRule" id="PRU00464"/>
    </source>
</evidence>
<dbReference type="RefSeq" id="WP_322424482.1">
    <property type="nucleotide sequence ID" value="NZ_JAXQPW010000004.1"/>
</dbReference>
<keyword evidence="3" id="KW-0489">Methyltransferase</keyword>
<sequence length="156" mass="17787">MESWRHEPADYPCPFCRFVAREFDDLNAESDVVAETDLALARISPKWWPHNPGGVLVMPREHHENLYDLPAPVGHAVWDLVQQAAVAMRASYGCDGVSTRQHNEPHGGQDVWHLHVHVLPRHRGDRLYENDASSRWATTHERATYAALLRAGWPRA</sequence>
<dbReference type="PANTHER" id="PTHR46648">
    <property type="entry name" value="HIT FAMILY PROTEIN 1"/>
    <property type="match status" value="1"/>
</dbReference>
<dbReference type="Pfam" id="PF01230">
    <property type="entry name" value="HIT"/>
    <property type="match status" value="1"/>
</dbReference>
<gene>
    <name evidence="3" type="ORF">SFC79_11590</name>
</gene>
<feature type="domain" description="HIT" evidence="2">
    <location>
        <begin position="49"/>
        <end position="128"/>
    </location>
</feature>
<protein>
    <submittedName>
        <fullName evidence="3">HIT family protein</fullName>
        <ecNumber evidence="3">2.1.1.-</ecNumber>
    </submittedName>
</protein>
<evidence type="ECO:0000259" key="2">
    <source>
        <dbReference type="PROSITE" id="PS51084"/>
    </source>
</evidence>
<reference evidence="3 4" key="1">
    <citation type="submission" date="2023-11" db="EMBL/GenBank/DDBJ databases">
        <title>Novel species in genus Nocardioides.</title>
        <authorList>
            <person name="Zhou H."/>
        </authorList>
    </citation>
    <scope>NUCLEOTIDE SEQUENCE [LARGE SCALE GENOMIC DNA]</scope>
    <source>
        <strain evidence="3 4">S-58</strain>
    </source>
</reference>
<dbReference type="PANTHER" id="PTHR46648:SF1">
    <property type="entry name" value="ADENOSINE 5'-MONOPHOSPHORAMIDASE HNT1"/>
    <property type="match status" value="1"/>
</dbReference>
<organism evidence="3 4">
    <name type="scientific">Nocardioides renjunii</name>
    <dbReference type="NCBI Taxonomy" id="3095075"/>
    <lineage>
        <taxon>Bacteria</taxon>
        <taxon>Bacillati</taxon>
        <taxon>Actinomycetota</taxon>
        <taxon>Actinomycetes</taxon>
        <taxon>Propionibacteriales</taxon>
        <taxon>Nocardioidaceae</taxon>
        <taxon>Nocardioides</taxon>
    </lineage>
</organism>